<dbReference type="EMBL" id="LS483250">
    <property type="protein sequence ID" value="SQD79035.1"/>
    <property type="molecule type" value="Genomic_DNA"/>
</dbReference>
<dbReference type="SUPFAM" id="SSF54423">
    <property type="entry name" value="DsbC/DsbG N-terminal domain-like"/>
    <property type="match status" value="1"/>
</dbReference>
<evidence type="ECO:0000256" key="4">
    <source>
        <dbReference type="ARBA" id="ARBA00022764"/>
    </source>
</evidence>
<accession>A0A330LY13</accession>
<dbReference type="OrthoDB" id="12976at2"/>
<evidence type="ECO:0000259" key="8">
    <source>
        <dbReference type="Pfam" id="PF10411"/>
    </source>
</evidence>
<dbReference type="SUPFAM" id="SSF52833">
    <property type="entry name" value="Thioredoxin-like"/>
    <property type="match status" value="1"/>
</dbReference>
<dbReference type="GO" id="GO:0042597">
    <property type="term" value="C:periplasmic space"/>
    <property type="evidence" value="ECO:0007669"/>
    <property type="project" value="UniProtKB-SubCell"/>
</dbReference>
<dbReference type="Pfam" id="PF10411">
    <property type="entry name" value="DsbC_N"/>
    <property type="match status" value="1"/>
</dbReference>
<dbReference type="NCBIfam" id="NF008129">
    <property type="entry name" value="PRK10877.1"/>
    <property type="match status" value="1"/>
</dbReference>
<keyword evidence="3 7" id="KW-0732">Signal</keyword>
<organism evidence="10 11">
    <name type="scientific">Moritella yayanosii</name>
    <dbReference type="NCBI Taxonomy" id="69539"/>
    <lineage>
        <taxon>Bacteria</taxon>
        <taxon>Pseudomonadati</taxon>
        <taxon>Pseudomonadota</taxon>
        <taxon>Gammaproteobacteria</taxon>
        <taxon>Alteromonadales</taxon>
        <taxon>Moritellaceae</taxon>
        <taxon>Moritella</taxon>
    </lineage>
</organism>
<name>A0A330LY13_9GAMM</name>
<dbReference type="InterPro" id="IPR036249">
    <property type="entry name" value="Thioredoxin-like_sf"/>
</dbReference>
<evidence type="ECO:0000256" key="7">
    <source>
        <dbReference type="RuleBase" id="RU364038"/>
    </source>
</evidence>
<keyword evidence="11" id="KW-1185">Reference proteome</keyword>
<dbReference type="InterPro" id="IPR051470">
    <property type="entry name" value="Thiol:disulfide_interchange"/>
</dbReference>
<evidence type="ECO:0000256" key="5">
    <source>
        <dbReference type="ARBA" id="ARBA00023157"/>
    </source>
</evidence>
<dbReference type="PANTHER" id="PTHR35272:SF3">
    <property type="entry name" value="THIOL:DISULFIDE INTERCHANGE PROTEIN DSBC"/>
    <property type="match status" value="1"/>
</dbReference>
<comment type="similarity">
    <text evidence="2 7">Belongs to the thioredoxin family. DsbC subfamily.</text>
</comment>
<dbReference type="AlphaFoldDB" id="A0A330LY13"/>
<evidence type="ECO:0000256" key="3">
    <source>
        <dbReference type="ARBA" id="ARBA00022729"/>
    </source>
</evidence>
<dbReference type="InterPro" id="IPR012336">
    <property type="entry name" value="Thioredoxin-like_fold"/>
</dbReference>
<dbReference type="Gene3D" id="3.40.30.10">
    <property type="entry name" value="Glutaredoxin"/>
    <property type="match status" value="1"/>
</dbReference>
<dbReference type="CDD" id="cd03020">
    <property type="entry name" value="DsbA_DsbC_DsbG"/>
    <property type="match status" value="1"/>
</dbReference>
<evidence type="ECO:0000313" key="10">
    <source>
        <dbReference type="EMBL" id="SQD79035.1"/>
    </source>
</evidence>
<evidence type="ECO:0000256" key="2">
    <source>
        <dbReference type="ARBA" id="ARBA00009813"/>
    </source>
</evidence>
<comment type="function">
    <text evidence="7">Required for disulfide bond formation in some periplasmic proteins. Acts by transferring its disulfide bond to other proteins and is reduced in the process.</text>
</comment>
<gene>
    <name evidence="10" type="ORF">MORIYA_2559</name>
</gene>
<protein>
    <recommendedName>
        <fullName evidence="7">Thiol:disulfide interchange protein</fullName>
    </recommendedName>
</protein>
<evidence type="ECO:0000313" key="11">
    <source>
        <dbReference type="Proteomes" id="UP000250163"/>
    </source>
</evidence>
<feature type="domain" description="Disulphide bond isomerase DsbC/G N-terminal" evidence="8">
    <location>
        <begin position="48"/>
        <end position="114"/>
    </location>
</feature>
<dbReference type="InterPro" id="IPR033954">
    <property type="entry name" value="DiS-bond_Isoase_DsbC/G"/>
</dbReference>
<dbReference type="PANTHER" id="PTHR35272">
    <property type="entry name" value="THIOL:DISULFIDE INTERCHANGE PROTEIN DSBC-RELATED"/>
    <property type="match status" value="1"/>
</dbReference>
<feature type="chain" id="PRO_5016195460" description="Thiol:disulfide interchange protein" evidence="7">
    <location>
        <begin position="25"/>
        <end position="266"/>
    </location>
</feature>
<comment type="subcellular location">
    <subcellularLocation>
        <location evidence="1 7">Periplasm</location>
    </subcellularLocation>
</comment>
<feature type="domain" description="Thioredoxin-like fold" evidence="9">
    <location>
        <begin position="137"/>
        <end position="260"/>
    </location>
</feature>
<keyword evidence="5" id="KW-1015">Disulfide bond</keyword>
<dbReference type="InterPro" id="IPR018950">
    <property type="entry name" value="DiS-bond_isomerase_DsbC/G_N"/>
</dbReference>
<evidence type="ECO:0000256" key="1">
    <source>
        <dbReference type="ARBA" id="ARBA00004418"/>
    </source>
</evidence>
<dbReference type="Gene3D" id="3.10.450.70">
    <property type="entry name" value="Disulphide bond isomerase, DsbC/G, N-terminal"/>
    <property type="match status" value="1"/>
</dbReference>
<dbReference type="RefSeq" id="WP_112715469.1">
    <property type="nucleotide sequence ID" value="NZ_LS483250.1"/>
</dbReference>
<dbReference type="Proteomes" id="UP000250163">
    <property type="component" value="Chromosome MORIYA"/>
</dbReference>
<evidence type="ECO:0000256" key="6">
    <source>
        <dbReference type="ARBA" id="ARBA00023284"/>
    </source>
</evidence>
<dbReference type="InterPro" id="IPR009094">
    <property type="entry name" value="DiS-bond_isomerase_DsbC/G_N_sf"/>
</dbReference>
<sequence length="266" mass="28673">MLKKLMITAIAAGLVGSFVFGVNSAPQQATPAVPTTTHTMPATDVALSAQQLDISRLLAEKLNFKVSSVSDSVIPGLFEVATDQGIFYVNADVSNLIQGSLYQVDDNGVTDLTEQAMGKVRQQAIQAFANDTINYPAEHEQYSITVFTDINCGYCRKLHNEVAQLNQLGISVKYLAFPRGGLNSKTYQDMASIWCAEDRAQAMNNAKRGGKVVPESCTNTVAQQYELGRRLGVTGTPAIVFENGQMQPGYVPAAQLLSILTSVDKS</sequence>
<feature type="signal peptide" evidence="7">
    <location>
        <begin position="1"/>
        <end position="24"/>
    </location>
</feature>
<evidence type="ECO:0000259" key="9">
    <source>
        <dbReference type="Pfam" id="PF13098"/>
    </source>
</evidence>
<keyword evidence="4 7" id="KW-0574">Periplasm</keyword>
<keyword evidence="6 7" id="KW-0676">Redox-active center</keyword>
<proteinExistence type="inferred from homology"/>
<dbReference type="KEGG" id="mya:MORIYA_2559"/>
<reference evidence="11" key="1">
    <citation type="submission" date="2018-05" db="EMBL/GenBank/DDBJ databases">
        <authorList>
            <person name="Cea G.-C."/>
            <person name="William W."/>
        </authorList>
    </citation>
    <scope>NUCLEOTIDE SEQUENCE [LARGE SCALE GENOMIC DNA]</scope>
    <source>
        <strain evidence="11">DB21MT 5</strain>
    </source>
</reference>
<dbReference type="Pfam" id="PF13098">
    <property type="entry name" value="Thioredoxin_2"/>
    <property type="match status" value="1"/>
</dbReference>